<evidence type="ECO:0000256" key="1">
    <source>
        <dbReference type="SAM" id="MobiDB-lite"/>
    </source>
</evidence>
<protein>
    <submittedName>
        <fullName evidence="2">Uncharacterized protein</fullName>
    </submittedName>
</protein>
<dbReference type="Proteomes" id="UP001331761">
    <property type="component" value="Unassembled WGS sequence"/>
</dbReference>
<feature type="compositionally biased region" description="Polar residues" evidence="1">
    <location>
        <begin position="114"/>
        <end position="127"/>
    </location>
</feature>
<feature type="compositionally biased region" description="Polar residues" evidence="1">
    <location>
        <begin position="61"/>
        <end position="70"/>
    </location>
</feature>
<keyword evidence="3" id="KW-1185">Reference proteome</keyword>
<dbReference type="EMBL" id="WIXE01007292">
    <property type="protein sequence ID" value="KAK5980557.1"/>
    <property type="molecule type" value="Genomic_DNA"/>
</dbReference>
<feature type="compositionally biased region" description="Low complexity" evidence="1">
    <location>
        <begin position="1"/>
        <end position="60"/>
    </location>
</feature>
<sequence length="224" mass="25034">MQPQVMQQLQHHMPQQMPPGLQQSHMTSSQQIPSQQSMQQLPQQSLLQQQMSQPHLQQQQRSNNNQGMVTGQQFAQGGSSSQHQTGIPGPMQMNYQGQAHTGPQPPQQPRNPMGQFTSRDGTMNVEYQQGGRGSRQQLQMGSQGGVVRNGMPGPQIGGQPHMGSQHVPDGHQMMTQQMGGIPVGTQQMSHQMGQASMPGQQYYMQQDQRMLNQPYNQYPQHNQF</sequence>
<dbReference type="AlphaFoldDB" id="A0AAN8FKR2"/>
<gene>
    <name evidence="2" type="ORF">GCK32_013486</name>
</gene>
<feature type="compositionally biased region" description="Low complexity" evidence="1">
    <location>
        <begin position="71"/>
        <end position="84"/>
    </location>
</feature>
<evidence type="ECO:0000313" key="3">
    <source>
        <dbReference type="Proteomes" id="UP001331761"/>
    </source>
</evidence>
<name>A0AAN8FKR2_TRICO</name>
<reference evidence="2 3" key="1">
    <citation type="submission" date="2019-10" db="EMBL/GenBank/DDBJ databases">
        <title>Assembly and Annotation for the nematode Trichostrongylus colubriformis.</title>
        <authorList>
            <person name="Martin J."/>
        </authorList>
    </citation>
    <scope>NUCLEOTIDE SEQUENCE [LARGE SCALE GENOMIC DNA]</scope>
    <source>
        <strain evidence="2">G859</strain>
        <tissue evidence="2">Whole worm</tissue>
    </source>
</reference>
<evidence type="ECO:0000313" key="2">
    <source>
        <dbReference type="EMBL" id="KAK5980557.1"/>
    </source>
</evidence>
<organism evidence="2 3">
    <name type="scientific">Trichostrongylus colubriformis</name>
    <name type="common">Black scour worm</name>
    <dbReference type="NCBI Taxonomy" id="6319"/>
    <lineage>
        <taxon>Eukaryota</taxon>
        <taxon>Metazoa</taxon>
        <taxon>Ecdysozoa</taxon>
        <taxon>Nematoda</taxon>
        <taxon>Chromadorea</taxon>
        <taxon>Rhabditida</taxon>
        <taxon>Rhabditina</taxon>
        <taxon>Rhabditomorpha</taxon>
        <taxon>Strongyloidea</taxon>
        <taxon>Trichostrongylidae</taxon>
        <taxon>Trichostrongylus</taxon>
    </lineage>
</organism>
<accession>A0AAN8FKR2</accession>
<feature type="region of interest" description="Disordered" evidence="1">
    <location>
        <begin position="1"/>
        <end position="138"/>
    </location>
</feature>
<comment type="caution">
    <text evidence="2">The sequence shown here is derived from an EMBL/GenBank/DDBJ whole genome shotgun (WGS) entry which is preliminary data.</text>
</comment>
<proteinExistence type="predicted"/>